<accession>A0ABV5IRJ1</accession>
<dbReference type="Pfam" id="PF08240">
    <property type="entry name" value="ADH_N"/>
    <property type="match status" value="1"/>
</dbReference>
<name>A0ABV5IRJ1_9ACTN</name>
<organism evidence="2 3">
    <name type="scientific">Nonomuraea spiralis</name>
    <dbReference type="NCBI Taxonomy" id="46182"/>
    <lineage>
        <taxon>Bacteria</taxon>
        <taxon>Bacillati</taxon>
        <taxon>Actinomycetota</taxon>
        <taxon>Actinomycetes</taxon>
        <taxon>Streptosporangiales</taxon>
        <taxon>Streptosporangiaceae</taxon>
        <taxon>Nonomuraea</taxon>
    </lineage>
</organism>
<dbReference type="SMART" id="SM00829">
    <property type="entry name" value="PKS_ER"/>
    <property type="match status" value="1"/>
</dbReference>
<evidence type="ECO:0000259" key="1">
    <source>
        <dbReference type="SMART" id="SM00829"/>
    </source>
</evidence>
<evidence type="ECO:0000313" key="3">
    <source>
        <dbReference type="Proteomes" id="UP001589647"/>
    </source>
</evidence>
<dbReference type="InterPro" id="IPR011032">
    <property type="entry name" value="GroES-like_sf"/>
</dbReference>
<keyword evidence="2" id="KW-0560">Oxidoreductase</keyword>
<dbReference type="SUPFAM" id="SSF51735">
    <property type="entry name" value="NAD(P)-binding Rossmann-fold domains"/>
    <property type="match status" value="1"/>
</dbReference>
<keyword evidence="3" id="KW-1185">Reference proteome</keyword>
<sequence>MTNMRAIIGGSGAPLLVTAPVPEAGPGQVRIKVAAAGVNPFDLAVAAGALVTYGLARKRDSYGIGFDVAGTVDQVGPGTTFGVGEEVVGLCARLELPYKAQAEYVVLDASAVARAPRNVSAAQAATLPLNGLTAWQALDRTGVGPGGTLLVTGAAGAVGGYLVELAAERGIRVVATAGAADEKLVRDFGAEWFVPRQEELAEAVRALVPGGVDAVVDAAVLGLPALDAVRDGGAFVALSAGVAPVALRGTDVATVFFRSDAYQLAELVRLVEAGRLTLRVAETYGLDQVAEAHARQAEGRLRGRLVLLP</sequence>
<dbReference type="Pfam" id="PF13602">
    <property type="entry name" value="ADH_zinc_N_2"/>
    <property type="match status" value="1"/>
</dbReference>
<dbReference type="EC" id="1.-.-.-" evidence="2"/>
<dbReference type="PANTHER" id="PTHR43482">
    <property type="entry name" value="PROTEIN AST1-RELATED"/>
    <property type="match status" value="1"/>
</dbReference>
<feature type="domain" description="Enoyl reductase (ER)" evidence="1">
    <location>
        <begin position="9"/>
        <end position="307"/>
    </location>
</feature>
<dbReference type="EMBL" id="JBHMEI010000046">
    <property type="protein sequence ID" value="MFB9207131.1"/>
    <property type="molecule type" value="Genomic_DNA"/>
</dbReference>
<dbReference type="InterPro" id="IPR020843">
    <property type="entry name" value="ER"/>
</dbReference>
<dbReference type="PANTHER" id="PTHR43482:SF1">
    <property type="entry name" value="PROTEIN AST1-RELATED"/>
    <property type="match status" value="1"/>
</dbReference>
<gene>
    <name evidence="2" type="ORF">ACFFV7_38490</name>
</gene>
<dbReference type="InterPro" id="IPR036291">
    <property type="entry name" value="NAD(P)-bd_dom_sf"/>
</dbReference>
<dbReference type="Gene3D" id="3.90.180.10">
    <property type="entry name" value="Medium-chain alcohol dehydrogenases, catalytic domain"/>
    <property type="match status" value="1"/>
</dbReference>
<dbReference type="InterPro" id="IPR052585">
    <property type="entry name" value="Lipid_raft_assoc_Zn_ADH"/>
</dbReference>
<dbReference type="Proteomes" id="UP001589647">
    <property type="component" value="Unassembled WGS sequence"/>
</dbReference>
<dbReference type="CDD" id="cd05289">
    <property type="entry name" value="MDR_like_2"/>
    <property type="match status" value="1"/>
</dbReference>
<protein>
    <submittedName>
        <fullName evidence="2">NADP-dependent oxidoreductase</fullName>
        <ecNumber evidence="2">1.-.-.-</ecNumber>
    </submittedName>
</protein>
<comment type="caution">
    <text evidence="2">The sequence shown here is derived from an EMBL/GenBank/DDBJ whole genome shotgun (WGS) entry which is preliminary data.</text>
</comment>
<dbReference type="GO" id="GO:0016491">
    <property type="term" value="F:oxidoreductase activity"/>
    <property type="evidence" value="ECO:0007669"/>
    <property type="project" value="UniProtKB-KW"/>
</dbReference>
<dbReference type="RefSeq" id="WP_229824967.1">
    <property type="nucleotide sequence ID" value="NZ_BMRC01000035.1"/>
</dbReference>
<dbReference type="SUPFAM" id="SSF50129">
    <property type="entry name" value="GroES-like"/>
    <property type="match status" value="1"/>
</dbReference>
<reference evidence="2 3" key="1">
    <citation type="submission" date="2024-09" db="EMBL/GenBank/DDBJ databases">
        <authorList>
            <person name="Sun Q."/>
            <person name="Mori K."/>
        </authorList>
    </citation>
    <scope>NUCLEOTIDE SEQUENCE [LARGE SCALE GENOMIC DNA]</scope>
    <source>
        <strain evidence="2 3">CCM 3426</strain>
    </source>
</reference>
<dbReference type="InterPro" id="IPR013154">
    <property type="entry name" value="ADH-like_N"/>
</dbReference>
<proteinExistence type="predicted"/>
<evidence type="ECO:0000313" key="2">
    <source>
        <dbReference type="EMBL" id="MFB9207131.1"/>
    </source>
</evidence>
<dbReference type="Gene3D" id="3.40.50.720">
    <property type="entry name" value="NAD(P)-binding Rossmann-like Domain"/>
    <property type="match status" value="1"/>
</dbReference>